<proteinExistence type="predicted"/>
<dbReference type="EMBL" id="BK032652">
    <property type="protein sequence ID" value="DAF53372.1"/>
    <property type="molecule type" value="Genomic_DNA"/>
</dbReference>
<evidence type="ECO:0000313" key="1">
    <source>
        <dbReference type="EMBL" id="DAF53372.1"/>
    </source>
</evidence>
<sequence length="54" mass="6121">MLNEQNIRSAIDNAITNSNLDDLVNDYNAKEKISEIIQDAIVAALQAYDRQQKQ</sequence>
<accession>A0A8S5SQQ7</accession>
<protein>
    <submittedName>
        <fullName evidence="1">Uncharacterized protein</fullName>
    </submittedName>
</protein>
<name>A0A8S5SQQ7_9CAUD</name>
<reference evidence="1" key="1">
    <citation type="journal article" date="2021" name="Proc. Natl. Acad. Sci. U.S.A.">
        <title>A Catalog of Tens of Thousands of Viruses from Human Metagenomes Reveals Hidden Associations with Chronic Diseases.</title>
        <authorList>
            <person name="Tisza M.J."/>
            <person name="Buck C.B."/>
        </authorList>
    </citation>
    <scope>NUCLEOTIDE SEQUENCE</scope>
    <source>
        <strain evidence="1">CtkyE7</strain>
    </source>
</reference>
<organism evidence="1">
    <name type="scientific">Siphoviridae sp. ctkyE7</name>
    <dbReference type="NCBI Taxonomy" id="2827926"/>
    <lineage>
        <taxon>Viruses</taxon>
        <taxon>Duplodnaviria</taxon>
        <taxon>Heunggongvirae</taxon>
        <taxon>Uroviricota</taxon>
        <taxon>Caudoviricetes</taxon>
    </lineage>
</organism>